<dbReference type="SUPFAM" id="SSF52047">
    <property type="entry name" value="RNI-like"/>
    <property type="match status" value="1"/>
</dbReference>
<dbReference type="InterPro" id="IPR032675">
    <property type="entry name" value="LRR_dom_sf"/>
</dbReference>
<dbReference type="RefSeq" id="XP_007860885.1">
    <property type="nucleotide sequence ID" value="XM_007862694.1"/>
</dbReference>
<feature type="compositionally biased region" description="Low complexity" evidence="1">
    <location>
        <begin position="673"/>
        <end position="689"/>
    </location>
</feature>
<accession>S7QLR7</accession>
<sequence length="771" mass="84742">MASLIILRDPDATKKLLETILDMPGGKRSLSRLARTCKGICEAALNVLWKELDSLVPLIGLFPNHLLRRTRRPGLGLTKPPAEGDWDRLLSYGKRVRRIAYNESANNVAASIFPIIDEYRPQTYILPNLTSLTWRADTAAGLERCLLFLTPDVKTVVFEINNKVSNLPNVLIQLSNRTRLHSLSFTSHTALPDDFTELLNRQNALVKLSLNAPGALSSTVGKWVASQSKLRCLELDLTARSIVAVEGFFEEIKPRSGYSTPSSVGGTDSGVFSADEPDFSDIRKSALRLTGDAPLRGVCPQLQQLQLTGEAANIAAFMRHLNSRLAYLDLVIEDPPETNDWHELATTICEQFGGFLQILKLSATGSSKFSELVRSTSRDVPLKPLSLEYLAFLPKLHRLDIDLPESVIFHDADLAHIARTCPDIEVLRLCPLAKFTTTPPSLTLEGLKPLTTECRRLHTLGVVIDARAAVIRDDESIQSSRSLLRLHVGHSWIKDPFQVAMILSDLAPHLDILKWFQEKNRSVVEEYARAWQQVSEFLPHLQNLRLRERRKAAVAKPITVEVPVPVLPPRPEVREQAVDATVMMINQGVLARPRLHEVSVQSSPETSDEGVEAIPEVSSISIDATPAVQDEGVLVVPSVSEVAVEVHPTTSSAVVDATSHPNSKYVETVDTADSMSDGDLSTSSSSSSEDLLRPTFRIPSINGMFTLVKDVFVSYPLYLSLRLLNVSLLTLGARTRDAEKSEAISEKLETPAGLIASPSPAVTDLVSPVGL</sequence>
<feature type="region of interest" description="Disordered" evidence="1">
    <location>
        <begin position="669"/>
        <end position="690"/>
    </location>
</feature>
<proteinExistence type="predicted"/>
<dbReference type="Proteomes" id="UP000030669">
    <property type="component" value="Unassembled WGS sequence"/>
</dbReference>
<dbReference type="HOGENOM" id="CLU_365696_0_0_1"/>
<dbReference type="STRING" id="670483.S7QLR7"/>
<protein>
    <recommendedName>
        <fullName evidence="4">F-box domain-containing protein</fullName>
    </recommendedName>
</protein>
<dbReference type="eggNOG" id="ENOG502SIM9">
    <property type="taxonomic scope" value="Eukaryota"/>
</dbReference>
<keyword evidence="3" id="KW-1185">Reference proteome</keyword>
<evidence type="ECO:0008006" key="4">
    <source>
        <dbReference type="Google" id="ProtNLM"/>
    </source>
</evidence>
<evidence type="ECO:0000256" key="1">
    <source>
        <dbReference type="SAM" id="MobiDB-lite"/>
    </source>
</evidence>
<reference evidence="2 3" key="1">
    <citation type="journal article" date="2012" name="Science">
        <title>The Paleozoic origin of enzymatic lignin decomposition reconstructed from 31 fungal genomes.</title>
        <authorList>
            <person name="Floudas D."/>
            <person name="Binder M."/>
            <person name="Riley R."/>
            <person name="Barry K."/>
            <person name="Blanchette R.A."/>
            <person name="Henrissat B."/>
            <person name="Martinez A.T."/>
            <person name="Otillar R."/>
            <person name="Spatafora J.W."/>
            <person name="Yadav J.S."/>
            <person name="Aerts A."/>
            <person name="Benoit I."/>
            <person name="Boyd A."/>
            <person name="Carlson A."/>
            <person name="Copeland A."/>
            <person name="Coutinho P.M."/>
            <person name="de Vries R.P."/>
            <person name="Ferreira P."/>
            <person name="Findley K."/>
            <person name="Foster B."/>
            <person name="Gaskell J."/>
            <person name="Glotzer D."/>
            <person name="Gorecki P."/>
            <person name="Heitman J."/>
            <person name="Hesse C."/>
            <person name="Hori C."/>
            <person name="Igarashi K."/>
            <person name="Jurgens J.A."/>
            <person name="Kallen N."/>
            <person name="Kersten P."/>
            <person name="Kohler A."/>
            <person name="Kuees U."/>
            <person name="Kumar T.K.A."/>
            <person name="Kuo A."/>
            <person name="LaButti K."/>
            <person name="Larrondo L.F."/>
            <person name="Lindquist E."/>
            <person name="Ling A."/>
            <person name="Lombard V."/>
            <person name="Lucas S."/>
            <person name="Lundell T."/>
            <person name="Martin R."/>
            <person name="McLaughlin D.J."/>
            <person name="Morgenstern I."/>
            <person name="Morin E."/>
            <person name="Murat C."/>
            <person name="Nagy L.G."/>
            <person name="Nolan M."/>
            <person name="Ohm R.A."/>
            <person name="Patyshakuliyeva A."/>
            <person name="Rokas A."/>
            <person name="Ruiz-Duenas F.J."/>
            <person name="Sabat G."/>
            <person name="Salamov A."/>
            <person name="Samejima M."/>
            <person name="Schmutz J."/>
            <person name="Slot J.C."/>
            <person name="St John F."/>
            <person name="Stenlid J."/>
            <person name="Sun H."/>
            <person name="Sun S."/>
            <person name="Syed K."/>
            <person name="Tsang A."/>
            <person name="Wiebenga A."/>
            <person name="Young D."/>
            <person name="Pisabarro A."/>
            <person name="Eastwood D.C."/>
            <person name="Martin F."/>
            <person name="Cullen D."/>
            <person name="Grigoriev I.V."/>
            <person name="Hibbett D.S."/>
        </authorList>
    </citation>
    <scope>NUCLEOTIDE SEQUENCE [LARGE SCALE GENOMIC DNA]</scope>
    <source>
        <strain evidence="2 3">ATCC 11539</strain>
    </source>
</reference>
<evidence type="ECO:0000313" key="2">
    <source>
        <dbReference type="EMBL" id="EPQ60486.1"/>
    </source>
</evidence>
<dbReference type="Gene3D" id="3.80.10.10">
    <property type="entry name" value="Ribonuclease Inhibitor"/>
    <property type="match status" value="1"/>
</dbReference>
<dbReference type="GO" id="GO:0031146">
    <property type="term" value="P:SCF-dependent proteasomal ubiquitin-dependent protein catabolic process"/>
    <property type="evidence" value="ECO:0007669"/>
    <property type="project" value="TreeGrafter"/>
</dbReference>
<dbReference type="EMBL" id="KB469296">
    <property type="protein sequence ID" value="EPQ60486.1"/>
    <property type="molecule type" value="Genomic_DNA"/>
</dbReference>
<dbReference type="OMA" id="TAPIRFM"/>
<dbReference type="OrthoDB" id="268763at2759"/>
<dbReference type="GeneID" id="19307859"/>
<dbReference type="KEGG" id="gtr:GLOTRDRAFT_68137"/>
<gene>
    <name evidence="2" type="ORF">GLOTRDRAFT_68137</name>
</gene>
<dbReference type="GO" id="GO:0019005">
    <property type="term" value="C:SCF ubiquitin ligase complex"/>
    <property type="evidence" value="ECO:0007669"/>
    <property type="project" value="TreeGrafter"/>
</dbReference>
<dbReference type="PANTHER" id="PTHR13318">
    <property type="entry name" value="PARTNER OF PAIRED, ISOFORM B-RELATED"/>
    <property type="match status" value="1"/>
</dbReference>
<organism evidence="2 3">
    <name type="scientific">Gloeophyllum trabeum (strain ATCC 11539 / FP-39264 / Madison 617)</name>
    <name type="common">Brown rot fungus</name>
    <dbReference type="NCBI Taxonomy" id="670483"/>
    <lineage>
        <taxon>Eukaryota</taxon>
        <taxon>Fungi</taxon>
        <taxon>Dikarya</taxon>
        <taxon>Basidiomycota</taxon>
        <taxon>Agaricomycotina</taxon>
        <taxon>Agaricomycetes</taxon>
        <taxon>Gloeophyllales</taxon>
        <taxon>Gloeophyllaceae</taxon>
        <taxon>Gloeophyllum</taxon>
    </lineage>
</organism>
<dbReference type="AlphaFoldDB" id="S7QLR7"/>
<name>S7QLR7_GLOTA</name>
<evidence type="ECO:0000313" key="3">
    <source>
        <dbReference type="Proteomes" id="UP000030669"/>
    </source>
</evidence>